<dbReference type="Gene3D" id="2.40.50.140">
    <property type="entry name" value="Nucleic acid-binding proteins"/>
    <property type="match status" value="1"/>
</dbReference>
<dbReference type="EnsemblPlants" id="Solyc01g057465.1.1">
    <property type="protein sequence ID" value="Solyc01g057465.1.1"/>
    <property type="gene ID" value="Solyc01g057465.1"/>
</dbReference>
<reference evidence="1" key="1">
    <citation type="journal article" date="2012" name="Nature">
        <title>The tomato genome sequence provides insights into fleshy fruit evolution.</title>
        <authorList>
            <consortium name="Tomato Genome Consortium"/>
        </authorList>
    </citation>
    <scope>NUCLEOTIDE SEQUENCE [LARGE SCALE GENOMIC DNA]</scope>
    <source>
        <strain evidence="1">cv. Heinz 1706</strain>
    </source>
</reference>
<protein>
    <submittedName>
        <fullName evidence="1">Uncharacterized protein</fullName>
    </submittedName>
</protein>
<dbReference type="STRING" id="4081.A0A3Q7EEN9"/>
<sequence length="427" mass="48846">MHTTFNSLLCFQHPSANIQALSLRVFMYPKDINENPRQTRAAYMDENVDTDYMDTNDLTQAHAHADYSHMAHRLTINSITPNTQDWLCKIQVVDKFPPRDTKDKMKKYQLLLLQDEKVRWKEIRNQIRKMVVFNLLKYTSIVSIPCFIEIPVDDEYGKKNVEDRPYGSDTMLKYEHQILATIWNADITQFANHFKPFQTYLLSVVRVKESTYEYAASFNNSPGQSIKMLFLNQLKKSAPPESPLPPPARLVVTPFDAFDQQAKDAEFGVKDVHDLHVWAINTGKIVLSCHVVTEPGVNQYETIQNPSVSPSNLTVLDIKFRASCFSFRLKCSKPIFDLNFILSILHPQIQYIDGQLTLANQDQLFRTMACLGCNITFPRITDNTGSATACISDKIAEKMLSLNRRDLQNLSGEDISQIALKSDKPII</sequence>
<dbReference type="Gramene" id="Solyc01g057465.1.1">
    <property type="protein sequence ID" value="Solyc01g057465.1.1"/>
    <property type="gene ID" value="Solyc01g057465.1"/>
</dbReference>
<proteinExistence type="predicted"/>
<dbReference type="GO" id="GO:0005886">
    <property type="term" value="C:plasma membrane"/>
    <property type="evidence" value="ECO:0000318"/>
    <property type="project" value="GO_Central"/>
</dbReference>
<evidence type="ECO:0000313" key="2">
    <source>
        <dbReference type="Proteomes" id="UP000004994"/>
    </source>
</evidence>
<reference evidence="1" key="2">
    <citation type="submission" date="2019-01" db="UniProtKB">
        <authorList>
            <consortium name="EnsemblPlants"/>
        </authorList>
    </citation>
    <scope>IDENTIFICATION</scope>
    <source>
        <strain evidence="1">cv. Heinz 1706</strain>
    </source>
</reference>
<organism evidence="1">
    <name type="scientific">Solanum lycopersicum</name>
    <name type="common">Tomato</name>
    <name type="synonym">Lycopersicon esculentum</name>
    <dbReference type="NCBI Taxonomy" id="4081"/>
    <lineage>
        <taxon>Eukaryota</taxon>
        <taxon>Viridiplantae</taxon>
        <taxon>Streptophyta</taxon>
        <taxon>Embryophyta</taxon>
        <taxon>Tracheophyta</taxon>
        <taxon>Spermatophyta</taxon>
        <taxon>Magnoliopsida</taxon>
        <taxon>eudicotyledons</taxon>
        <taxon>Gunneridae</taxon>
        <taxon>Pentapetalae</taxon>
        <taxon>asterids</taxon>
        <taxon>lamiids</taxon>
        <taxon>Solanales</taxon>
        <taxon>Solanaceae</taxon>
        <taxon>Solanoideae</taxon>
        <taxon>Solaneae</taxon>
        <taxon>Solanum</taxon>
        <taxon>Solanum subgen. Lycopersicon</taxon>
    </lineage>
</organism>
<dbReference type="GO" id="GO:0071577">
    <property type="term" value="P:zinc ion transmembrane transport"/>
    <property type="evidence" value="ECO:0000318"/>
    <property type="project" value="GO_Central"/>
</dbReference>
<dbReference type="InterPro" id="IPR012340">
    <property type="entry name" value="NA-bd_OB-fold"/>
</dbReference>
<accession>A0A3Q7EEN9</accession>
<name>A0A3Q7EEN9_SOLLC</name>
<evidence type="ECO:0000313" key="1">
    <source>
        <dbReference type="EnsemblPlants" id="Solyc01g057465.1.1"/>
    </source>
</evidence>
<dbReference type="GO" id="GO:0005773">
    <property type="term" value="C:vacuole"/>
    <property type="evidence" value="ECO:0000318"/>
    <property type="project" value="GO_Central"/>
</dbReference>
<dbReference type="Proteomes" id="UP000004994">
    <property type="component" value="Chromosome 1"/>
</dbReference>
<dbReference type="InParanoid" id="A0A3Q7EEN9"/>
<dbReference type="GO" id="GO:0005385">
    <property type="term" value="F:zinc ion transmembrane transporter activity"/>
    <property type="evidence" value="ECO:0000318"/>
    <property type="project" value="GO_Central"/>
</dbReference>
<keyword evidence="2" id="KW-1185">Reference proteome</keyword>
<dbReference type="AlphaFoldDB" id="A0A3Q7EEN9"/>